<dbReference type="EMBL" id="JPOS01000038">
    <property type="protein sequence ID" value="KGE87158.1"/>
    <property type="molecule type" value="Genomic_DNA"/>
</dbReference>
<comment type="caution">
    <text evidence="1">The sequence shown here is derived from an EMBL/GenBank/DDBJ whole genome shotgun (WGS) entry which is preliminary data.</text>
</comment>
<name>A0A098S5S7_9BACT</name>
<proteinExistence type="predicted"/>
<dbReference type="AlphaFoldDB" id="A0A098S5S7"/>
<evidence type="ECO:0000313" key="2">
    <source>
        <dbReference type="Proteomes" id="UP000029736"/>
    </source>
</evidence>
<reference evidence="1 2" key="1">
    <citation type="journal article" date="2014" name="Int. J. Syst. Evol. Microbiol.">
        <title>Phaeodactylibacter xiamenensis gen. nov., sp. nov., a member of the family Saprospiraceae isolated from the marine alga Phaeodactylum tricornutum.</title>
        <authorList>
            <person name="Chen Z.Jr."/>
            <person name="Lei X."/>
            <person name="Lai Q."/>
            <person name="Li Y."/>
            <person name="Zhang B."/>
            <person name="Zhang J."/>
            <person name="Zhang H."/>
            <person name="Yang L."/>
            <person name="Zheng W."/>
            <person name="Tian Y."/>
            <person name="Yu Z."/>
            <person name="Xu H.Jr."/>
            <person name="Zheng T."/>
        </authorList>
    </citation>
    <scope>NUCLEOTIDE SEQUENCE [LARGE SCALE GENOMIC DNA]</scope>
    <source>
        <strain evidence="1 2">KD52</strain>
    </source>
</reference>
<gene>
    <name evidence="1" type="ORF">IX84_16000</name>
</gene>
<keyword evidence="2" id="KW-1185">Reference proteome</keyword>
<dbReference type="RefSeq" id="WP_044222586.1">
    <property type="nucleotide sequence ID" value="NZ_CAKZLC010000364.1"/>
</dbReference>
<evidence type="ECO:0000313" key="1">
    <source>
        <dbReference type="EMBL" id="KGE87158.1"/>
    </source>
</evidence>
<evidence type="ECO:0008006" key="3">
    <source>
        <dbReference type="Google" id="ProtNLM"/>
    </source>
</evidence>
<sequence>MIKNVPLALLIIFFTFTSAINTLRAQALPAWSVGGSIQGGAGSSSYSDHPYLTQNREFGMVWHYGIHFNTWYQLTSRLSLGGGGGIRSQYFQLQTFRTLPDLASDIGFVPADEETDYYLARIKHNSTFLKLNLRAEYLMLPYQQTACNLGLIAGASLGVAPLNRIRTAYGELDPFSKNFLPRFGSNHLFDGIQSEAQIEDYFRQQLNRSLLFYQLGMVVYASNPNRPARTIRIALVYEGTNQALSQGFNSPMQGFSLNIGVRLNR</sequence>
<protein>
    <recommendedName>
        <fullName evidence="3">Outer membrane protein beta-barrel domain-containing protein</fullName>
    </recommendedName>
</protein>
<organism evidence="1 2">
    <name type="scientific">Phaeodactylibacter xiamenensis</name>
    <dbReference type="NCBI Taxonomy" id="1524460"/>
    <lineage>
        <taxon>Bacteria</taxon>
        <taxon>Pseudomonadati</taxon>
        <taxon>Bacteroidota</taxon>
        <taxon>Saprospiria</taxon>
        <taxon>Saprospirales</taxon>
        <taxon>Haliscomenobacteraceae</taxon>
        <taxon>Phaeodactylibacter</taxon>
    </lineage>
</organism>
<accession>A0A098S5S7</accession>
<dbReference type="Proteomes" id="UP000029736">
    <property type="component" value="Unassembled WGS sequence"/>
</dbReference>